<name>A0A7C5RDT3_9DEIN</name>
<evidence type="ECO:0000313" key="1">
    <source>
        <dbReference type="EMBL" id="HHM67306.1"/>
    </source>
</evidence>
<dbReference type="EMBL" id="DRXE01000037">
    <property type="protein sequence ID" value="HHM67306.1"/>
    <property type="molecule type" value="Genomic_DNA"/>
</dbReference>
<reference evidence="1" key="1">
    <citation type="journal article" date="2020" name="mSystems">
        <title>Genome- and Community-Level Interaction Insights into Carbon Utilization and Element Cycling Functions of Hydrothermarchaeota in Hydrothermal Sediment.</title>
        <authorList>
            <person name="Zhou Z."/>
            <person name="Liu Y."/>
            <person name="Xu W."/>
            <person name="Pan J."/>
            <person name="Luo Z.H."/>
            <person name="Li M."/>
        </authorList>
    </citation>
    <scope>NUCLEOTIDE SEQUENCE [LARGE SCALE GENOMIC DNA]</scope>
    <source>
        <strain evidence="1">SpSt-1071</strain>
    </source>
</reference>
<protein>
    <submittedName>
        <fullName evidence="1">Uncharacterized protein</fullName>
    </submittedName>
</protein>
<accession>A0A7C5RDT3</accession>
<gene>
    <name evidence="1" type="ORF">ENM28_01015</name>
</gene>
<sequence>MGKRLKPPEERRVMLGLSLRPPEAAFIRREAARRGLTISEYLRQLVAQDRAQTEEEMRRMSEVP</sequence>
<comment type="caution">
    <text evidence="1">The sequence shown here is derived from an EMBL/GenBank/DDBJ whole genome shotgun (WGS) entry which is preliminary data.</text>
</comment>
<organism evidence="1">
    <name type="scientific">Thermus caliditerrae</name>
    <dbReference type="NCBI Taxonomy" id="1330700"/>
    <lineage>
        <taxon>Bacteria</taxon>
        <taxon>Thermotogati</taxon>
        <taxon>Deinococcota</taxon>
        <taxon>Deinococci</taxon>
        <taxon>Thermales</taxon>
        <taxon>Thermaceae</taxon>
        <taxon>Thermus</taxon>
    </lineage>
</organism>
<dbReference type="InterPro" id="IPR013321">
    <property type="entry name" value="Arc_rbn_hlx_hlx"/>
</dbReference>
<dbReference type="GO" id="GO:0006355">
    <property type="term" value="P:regulation of DNA-templated transcription"/>
    <property type="evidence" value="ECO:0007669"/>
    <property type="project" value="InterPro"/>
</dbReference>
<dbReference type="Gene3D" id="1.10.1220.10">
    <property type="entry name" value="Met repressor-like"/>
    <property type="match status" value="1"/>
</dbReference>
<proteinExistence type="predicted"/>
<dbReference type="AlphaFoldDB" id="A0A7C5RDT3"/>